<name>A0A075A3W2_OPIVI</name>
<organism evidence="1 2">
    <name type="scientific">Opisthorchis viverrini</name>
    <name type="common">Southeast Asian liver fluke</name>
    <dbReference type="NCBI Taxonomy" id="6198"/>
    <lineage>
        <taxon>Eukaryota</taxon>
        <taxon>Metazoa</taxon>
        <taxon>Spiralia</taxon>
        <taxon>Lophotrochozoa</taxon>
        <taxon>Platyhelminthes</taxon>
        <taxon>Trematoda</taxon>
        <taxon>Digenea</taxon>
        <taxon>Opisthorchiida</taxon>
        <taxon>Opisthorchiata</taxon>
        <taxon>Opisthorchiidae</taxon>
        <taxon>Opisthorchis</taxon>
    </lineage>
</organism>
<keyword evidence="2" id="KW-1185">Reference proteome</keyword>
<dbReference type="EMBL" id="KL596664">
    <property type="protein sequence ID" value="KER30240.1"/>
    <property type="molecule type" value="Genomic_DNA"/>
</dbReference>
<proteinExistence type="predicted"/>
<accession>A0A075A3W2</accession>
<protein>
    <submittedName>
        <fullName evidence="1">Uncharacterized protein</fullName>
    </submittedName>
</protein>
<evidence type="ECO:0000313" key="2">
    <source>
        <dbReference type="Proteomes" id="UP000054324"/>
    </source>
</evidence>
<dbReference type="OrthoDB" id="10066259at2759"/>
<gene>
    <name evidence="1" type="ORF">T265_03295</name>
</gene>
<dbReference type="AlphaFoldDB" id="A0A075A3W2"/>
<sequence>MAARVPLRMHSWFRVRISPKLLCGDGMSQVVRALLTGPEGPRFEPDLCLSTSPVYAWATWQYPSPRASFRQFLKFPNMPTLSDALQSLLWETDDNRFGVSVAENSSTAHDWFRPSWGSSGRRSPRVSVNLMFYLNLNWTVFERYTLLRISCHI</sequence>
<dbReference type="GeneID" id="20317482"/>
<dbReference type="RefSeq" id="XP_009166005.1">
    <property type="nucleotide sequence ID" value="XM_009167741.1"/>
</dbReference>
<reference evidence="1 2" key="1">
    <citation type="submission" date="2013-11" db="EMBL/GenBank/DDBJ databases">
        <title>Opisthorchis viverrini - life in the bile duct.</title>
        <authorList>
            <person name="Young N.D."/>
            <person name="Nagarajan N."/>
            <person name="Lin S.J."/>
            <person name="Korhonen P.K."/>
            <person name="Jex A.R."/>
            <person name="Hall R.S."/>
            <person name="Safavi-Hemami H."/>
            <person name="Kaewkong W."/>
            <person name="Bertrand D."/>
            <person name="Gao S."/>
            <person name="Seet Q."/>
            <person name="Wongkham S."/>
            <person name="Teh B.T."/>
            <person name="Wongkham C."/>
            <person name="Intapan P.M."/>
            <person name="Maleewong W."/>
            <person name="Yang X."/>
            <person name="Hu M."/>
            <person name="Wang Z."/>
            <person name="Hofmann A."/>
            <person name="Sternberg P.W."/>
            <person name="Tan P."/>
            <person name="Wang J."/>
            <person name="Gasser R.B."/>
        </authorList>
    </citation>
    <scope>NUCLEOTIDE SEQUENCE [LARGE SCALE GENOMIC DNA]</scope>
</reference>
<dbReference type="Proteomes" id="UP000054324">
    <property type="component" value="Unassembled WGS sequence"/>
</dbReference>
<dbReference type="CTD" id="20317482"/>
<evidence type="ECO:0000313" key="1">
    <source>
        <dbReference type="EMBL" id="KER30240.1"/>
    </source>
</evidence>
<dbReference type="KEGG" id="ovi:T265_03295"/>